<dbReference type="InterPro" id="IPR023917">
    <property type="entry name" value="Bifunctiontional_GlmU_bac-type"/>
</dbReference>
<accession>A0ABT8L568</accession>
<gene>
    <name evidence="3" type="ORF">QQ020_10105</name>
</gene>
<dbReference type="Pfam" id="PF13562">
    <property type="entry name" value="NTP_transf_4"/>
    <property type="match status" value="1"/>
</dbReference>
<dbReference type="EMBL" id="JAUJEB010000001">
    <property type="protein sequence ID" value="MDN5212401.1"/>
    <property type="molecule type" value="Genomic_DNA"/>
</dbReference>
<keyword evidence="4" id="KW-1185">Reference proteome</keyword>
<evidence type="ECO:0000313" key="4">
    <source>
        <dbReference type="Proteomes" id="UP001172083"/>
    </source>
</evidence>
<dbReference type="RefSeq" id="WP_346757718.1">
    <property type="nucleotide sequence ID" value="NZ_JAUJEB010000001.1"/>
</dbReference>
<dbReference type="Gene3D" id="2.160.10.10">
    <property type="entry name" value="Hexapeptide repeat proteins"/>
    <property type="match status" value="1"/>
</dbReference>
<evidence type="ECO:0000256" key="1">
    <source>
        <dbReference type="ARBA" id="ARBA00022679"/>
    </source>
</evidence>
<reference evidence="3" key="1">
    <citation type="submission" date="2023-06" db="EMBL/GenBank/DDBJ databases">
        <title>Genomic of Agaribacillus aureum.</title>
        <authorList>
            <person name="Wang G."/>
        </authorList>
    </citation>
    <scope>NUCLEOTIDE SEQUENCE</scope>
    <source>
        <strain evidence="3">BMA12</strain>
    </source>
</reference>
<dbReference type="SUPFAM" id="SSF51161">
    <property type="entry name" value="Trimeric LpxA-like enzymes"/>
    <property type="match status" value="2"/>
</dbReference>
<proteinExistence type="predicted"/>
<keyword evidence="1" id="KW-0808">Transferase</keyword>
<evidence type="ECO:0000256" key="2">
    <source>
        <dbReference type="ARBA" id="ARBA00023315"/>
    </source>
</evidence>
<organism evidence="3 4">
    <name type="scientific">Agaribacillus aureus</name>
    <dbReference type="NCBI Taxonomy" id="3051825"/>
    <lineage>
        <taxon>Bacteria</taxon>
        <taxon>Pseudomonadati</taxon>
        <taxon>Bacteroidota</taxon>
        <taxon>Cytophagia</taxon>
        <taxon>Cytophagales</taxon>
        <taxon>Splendidivirgaceae</taxon>
        <taxon>Agaribacillus</taxon>
    </lineage>
</organism>
<keyword evidence="2" id="KW-0012">Acyltransferase</keyword>
<comment type="caution">
    <text evidence="3">The sequence shown here is derived from an EMBL/GenBank/DDBJ whole genome shotgun (WGS) entry which is preliminary data.</text>
</comment>
<sequence length="402" mass="44112">MNIVLYDHPETRESLLPLTFTRPVGKILIGLQTLEGKWQHFMEAGQISYLTAPYLRDKFPLHSEAQNLLINAAICPDRRLANRIRSLKENQCLMAGDVFIAGHCSLEAMLSIGEGGLDKESFELVDYDQTLPTVIDATWKIFANNAAQIQADFEILTGNRTSFGIEDKHTIVYNPDNVFVEEGVNIKAAIINAETGPVYIGKNCQIHEGAKIKGPFGILEGSNLNMGAKIRNGSTVGPSCKVGGEVNNSVIFGHSNKGHEGFLGNSVVGEWCNFGADSNNSNLKNNYGSVKLWNYHHRTMADTGRQFCGLIMGDHSKCGINTMFNTGTVVGVSANIFGGGFPRNFVPSFSWGGAEAITTYRLPKALEVAGKVLERRDVGLDDEEKAILESIFEQTTAFRDWE</sequence>
<protein>
    <submittedName>
        <fullName evidence="3">GlmU family protein</fullName>
    </submittedName>
</protein>
<dbReference type="Proteomes" id="UP001172083">
    <property type="component" value="Unassembled WGS sequence"/>
</dbReference>
<dbReference type="InterPro" id="IPR011004">
    <property type="entry name" value="Trimer_LpxA-like_sf"/>
</dbReference>
<evidence type="ECO:0000313" key="3">
    <source>
        <dbReference type="EMBL" id="MDN5212401.1"/>
    </source>
</evidence>
<name>A0ABT8L568_9BACT</name>
<dbReference type="PANTHER" id="PTHR43584">
    <property type="entry name" value="NUCLEOTIDYL TRANSFERASE"/>
    <property type="match status" value="1"/>
</dbReference>
<dbReference type="InterPro" id="IPR050065">
    <property type="entry name" value="GlmU-like"/>
</dbReference>
<dbReference type="NCBIfam" id="TIGR03991">
    <property type="entry name" value="alt_bact_glmU"/>
    <property type="match status" value="1"/>
</dbReference>